<dbReference type="InterPro" id="IPR017452">
    <property type="entry name" value="GPCR_Rhodpsn_7TM"/>
</dbReference>
<evidence type="ECO:0000256" key="11">
    <source>
        <dbReference type="SAM" id="MobiDB-lite"/>
    </source>
</evidence>
<evidence type="ECO:0000256" key="1">
    <source>
        <dbReference type="ARBA" id="ARBA00004651"/>
    </source>
</evidence>
<dbReference type="InterPro" id="IPR000276">
    <property type="entry name" value="GPCR_Rhodpsn"/>
</dbReference>
<reference evidence="15" key="1">
    <citation type="submission" date="2025-08" db="UniProtKB">
        <authorList>
            <consortium name="RefSeq"/>
        </authorList>
    </citation>
    <scope>IDENTIFICATION</scope>
    <source>
        <tissue evidence="15">Gonads</tissue>
    </source>
</reference>
<keyword evidence="2" id="KW-1003">Cell membrane</keyword>
<feature type="transmembrane region" description="Helical" evidence="12">
    <location>
        <begin position="106"/>
        <end position="128"/>
    </location>
</feature>
<evidence type="ECO:0000256" key="7">
    <source>
        <dbReference type="ARBA" id="ARBA00023157"/>
    </source>
</evidence>
<dbReference type="Pfam" id="PF00001">
    <property type="entry name" value="7tm_1"/>
    <property type="match status" value="1"/>
</dbReference>
<evidence type="ECO:0000256" key="9">
    <source>
        <dbReference type="ARBA" id="ARBA00023224"/>
    </source>
</evidence>
<dbReference type="KEGG" id="lak:106180547"/>
<dbReference type="GO" id="GO:0005886">
    <property type="term" value="C:plasma membrane"/>
    <property type="evidence" value="ECO:0007669"/>
    <property type="project" value="UniProtKB-SubCell"/>
</dbReference>
<feature type="region of interest" description="Disordered" evidence="11">
    <location>
        <begin position="1"/>
        <end position="23"/>
    </location>
</feature>
<comment type="similarity">
    <text evidence="10">Belongs to the G-protein coupled receptor 1 family.</text>
</comment>
<evidence type="ECO:0000259" key="13">
    <source>
        <dbReference type="PROSITE" id="PS50262"/>
    </source>
</evidence>
<feature type="transmembrane region" description="Helical" evidence="12">
    <location>
        <begin position="190"/>
        <end position="214"/>
    </location>
</feature>
<dbReference type="FunFam" id="1.20.1070.10:FF:000523">
    <property type="entry name" value="5-hydroxytryptamine receptor 2B"/>
    <property type="match status" value="1"/>
</dbReference>
<comment type="subcellular location">
    <subcellularLocation>
        <location evidence="1">Cell membrane</location>
        <topology evidence="1">Multi-pass membrane protein</topology>
    </subcellularLocation>
</comment>
<sequence>MEETNSSNLTWTNNTSNSSQPDGPFGKAEPHYFWPILIMAVVPVVAVTGNSLVLLAVKYDRRLQNSFNYFLVSLSITDLLAGVLTLPLAITRAFLNYFPLPSIFCTLWFCTDVVLTTATIFHMCIMSVDRYIAVRYPFKHLRSRSKKGLIFKITFIWGLSLTVPIPFVVTTIAANNDGGPQCVWIRSTEAIILSTSVTFYIPLIIMVVAFFLTLQHLRNEGHVKYRSPSEEMSTATSSVHTFSHNPTFSIIKAKSTNCLEAGDKEHSSRSHSLAHFQKFWKTHPDDERRKPCSHRQHSSEGEEDGGHTGVNITQELPPNKQHICSCGIVLDLPPSDNESNESNSPCLMDSGLVFDAESPETHCINSNNKDLLGIQNNKDNLKIQSCEMLSLKRHSQDSNTPSIMRGLRQVRKTILYRKQISAVSLPIMAKNHCNGPDHIKKYSDPEHNSINTRSQRNQRKASKTLGILFFVFVLMYFPFFLTAVIYTSCMECRHVISQTVVSVCEWLVFATPMVNPIIYRIFNPDYRKAFQKLLHCYYCKKQSGL</sequence>
<dbReference type="AlphaFoldDB" id="A0A1S3KBJ9"/>
<organism evidence="14 15">
    <name type="scientific">Lingula anatina</name>
    <name type="common">Brachiopod</name>
    <name type="synonym">Lingula unguis</name>
    <dbReference type="NCBI Taxonomy" id="7574"/>
    <lineage>
        <taxon>Eukaryota</taxon>
        <taxon>Metazoa</taxon>
        <taxon>Spiralia</taxon>
        <taxon>Lophotrochozoa</taxon>
        <taxon>Brachiopoda</taxon>
        <taxon>Linguliformea</taxon>
        <taxon>Lingulata</taxon>
        <taxon>Lingulida</taxon>
        <taxon>Linguloidea</taxon>
        <taxon>Lingulidae</taxon>
        <taxon>Lingula</taxon>
    </lineage>
</organism>
<dbReference type="GO" id="GO:0004930">
    <property type="term" value="F:G protein-coupled receptor activity"/>
    <property type="evidence" value="ECO:0007669"/>
    <property type="project" value="UniProtKB-KW"/>
</dbReference>
<dbReference type="SMART" id="SM01381">
    <property type="entry name" value="7TM_GPCR_Srsx"/>
    <property type="match status" value="1"/>
</dbReference>
<evidence type="ECO:0000256" key="2">
    <source>
        <dbReference type="ARBA" id="ARBA00022475"/>
    </source>
</evidence>
<dbReference type="GeneID" id="106180547"/>
<keyword evidence="7" id="KW-1015">Disulfide bond</keyword>
<feature type="transmembrane region" description="Helical" evidence="12">
    <location>
        <begin position="69"/>
        <end position="94"/>
    </location>
</feature>
<evidence type="ECO:0000313" key="14">
    <source>
        <dbReference type="Proteomes" id="UP000085678"/>
    </source>
</evidence>
<evidence type="ECO:0000256" key="3">
    <source>
        <dbReference type="ARBA" id="ARBA00022692"/>
    </source>
</evidence>
<feature type="domain" description="G-protein coupled receptors family 1 profile" evidence="13">
    <location>
        <begin position="49"/>
        <end position="519"/>
    </location>
</feature>
<dbReference type="PANTHER" id="PTHR24248:SF125">
    <property type="entry name" value="DOPAMINE D2-LIKE RECEPTOR"/>
    <property type="match status" value="1"/>
</dbReference>
<keyword evidence="6 12" id="KW-0472">Membrane</keyword>
<feature type="transmembrane region" description="Helical" evidence="12">
    <location>
        <begin position="149"/>
        <end position="170"/>
    </location>
</feature>
<dbReference type="SUPFAM" id="SSF81321">
    <property type="entry name" value="Family A G protein-coupled receptor-like"/>
    <property type="match status" value="1"/>
</dbReference>
<dbReference type="InParanoid" id="A0A1S3KBJ9"/>
<dbReference type="PROSITE" id="PS00237">
    <property type="entry name" value="G_PROTEIN_RECEP_F1_1"/>
    <property type="match status" value="1"/>
</dbReference>
<gene>
    <name evidence="15" type="primary">LOC106180547</name>
</gene>
<protein>
    <submittedName>
        <fullName evidence="15">5-hydroxytryptamine receptor 2C-like</fullName>
    </submittedName>
</protein>
<evidence type="ECO:0000256" key="6">
    <source>
        <dbReference type="ARBA" id="ARBA00023136"/>
    </source>
</evidence>
<evidence type="ECO:0000256" key="10">
    <source>
        <dbReference type="RuleBase" id="RU000688"/>
    </source>
</evidence>
<feature type="region of interest" description="Disordered" evidence="11">
    <location>
        <begin position="284"/>
        <end position="315"/>
    </location>
</feature>
<name>A0A1S3KBJ9_LINAN</name>
<keyword evidence="8 10" id="KW-0675">Receptor</keyword>
<evidence type="ECO:0000256" key="4">
    <source>
        <dbReference type="ARBA" id="ARBA00022989"/>
    </source>
</evidence>
<feature type="compositionally biased region" description="Basic and acidic residues" evidence="11">
    <location>
        <begin position="297"/>
        <end position="306"/>
    </location>
</feature>
<keyword evidence="14" id="KW-1185">Reference proteome</keyword>
<accession>A0A1S3KBJ9</accession>
<keyword evidence="4 12" id="KW-1133">Transmembrane helix</keyword>
<dbReference type="PROSITE" id="PS50262">
    <property type="entry name" value="G_PROTEIN_RECEP_F1_2"/>
    <property type="match status" value="1"/>
</dbReference>
<feature type="transmembrane region" description="Helical" evidence="12">
    <location>
        <begin position="465"/>
        <end position="486"/>
    </location>
</feature>
<feature type="transmembrane region" description="Helical" evidence="12">
    <location>
        <begin position="32"/>
        <end position="57"/>
    </location>
</feature>
<evidence type="ECO:0000256" key="12">
    <source>
        <dbReference type="SAM" id="Phobius"/>
    </source>
</evidence>
<dbReference type="PANTHER" id="PTHR24248">
    <property type="entry name" value="ADRENERGIC RECEPTOR-RELATED G-PROTEIN COUPLED RECEPTOR"/>
    <property type="match status" value="1"/>
</dbReference>
<proteinExistence type="inferred from homology"/>
<keyword evidence="3 10" id="KW-0812">Transmembrane</keyword>
<dbReference type="PRINTS" id="PR00237">
    <property type="entry name" value="GPCRRHODOPSN"/>
</dbReference>
<dbReference type="Proteomes" id="UP000085678">
    <property type="component" value="Unplaced"/>
</dbReference>
<dbReference type="Gene3D" id="1.20.1070.10">
    <property type="entry name" value="Rhodopsin 7-helix transmembrane proteins"/>
    <property type="match status" value="2"/>
</dbReference>
<evidence type="ECO:0000313" key="15">
    <source>
        <dbReference type="RefSeq" id="XP_013420013.1"/>
    </source>
</evidence>
<dbReference type="RefSeq" id="XP_013420013.1">
    <property type="nucleotide sequence ID" value="XM_013564559.2"/>
</dbReference>
<feature type="compositionally biased region" description="Low complexity" evidence="11">
    <location>
        <begin position="1"/>
        <end position="19"/>
    </location>
</feature>
<evidence type="ECO:0000256" key="8">
    <source>
        <dbReference type="ARBA" id="ARBA00023170"/>
    </source>
</evidence>
<keyword evidence="9 10" id="KW-0807">Transducer</keyword>
<evidence type="ECO:0000256" key="5">
    <source>
        <dbReference type="ARBA" id="ARBA00023040"/>
    </source>
</evidence>
<keyword evidence="5 10" id="KW-0297">G-protein coupled receptor</keyword>
<feature type="transmembrane region" description="Helical" evidence="12">
    <location>
        <begin position="506"/>
        <end position="522"/>
    </location>
</feature>
<dbReference type="OrthoDB" id="10034726at2759"/>